<evidence type="ECO:0000256" key="2">
    <source>
        <dbReference type="ARBA" id="ARBA00009037"/>
    </source>
</evidence>
<comment type="similarity">
    <text evidence="2">Belongs to the vacuolar ATPase subunit S1 family.</text>
</comment>
<evidence type="ECO:0000256" key="6">
    <source>
        <dbReference type="SAM" id="Phobius"/>
    </source>
</evidence>
<protein>
    <recommendedName>
        <fullName evidence="11">V-type proton ATPase subunit S1</fullName>
    </recommendedName>
</protein>
<feature type="domain" description="V-type proton ATPase subunit S1 luminal" evidence="7">
    <location>
        <begin position="103"/>
        <end position="188"/>
    </location>
</feature>
<dbReference type="InterPro" id="IPR046755">
    <property type="entry name" value="VAS1_LD"/>
</dbReference>
<dbReference type="GO" id="GO:0001671">
    <property type="term" value="F:ATPase activator activity"/>
    <property type="evidence" value="ECO:0007669"/>
    <property type="project" value="TreeGrafter"/>
</dbReference>
<keyword evidence="10" id="KW-1185">Reference proteome</keyword>
<reference evidence="9 10" key="1">
    <citation type="submission" date="2023-03" db="EMBL/GenBank/DDBJ databases">
        <title>Genome insight into feeding habits of ladybird beetles.</title>
        <authorList>
            <person name="Li H.-S."/>
            <person name="Huang Y.-H."/>
            <person name="Pang H."/>
        </authorList>
    </citation>
    <scope>NUCLEOTIDE SEQUENCE [LARGE SCALE GENOMIC DNA]</scope>
    <source>
        <strain evidence="9">SYSU_2023b</strain>
        <tissue evidence="9">Whole body</tissue>
    </source>
</reference>
<sequence length="255" mass="29144">MFSRHDSIIFKIQSAFFELRHIIFGVYTGRQSWIIPEISEHFKSKKLLQNDAISSNKTLQKGTSPDLGKSKKVMIDDNSLLLVVSDDVEYSKNYGHTFTTIILSKSDFNVADKEIKFSLQGGNLTISFSIMIFHQFWTIDQISLNEKNFSFEFVGAPIQFSYHCSKLRLENHRTEELVIISGFQIQPFKNGSGKPIFGTPIDCTGFTTIIIWNVMFVVGILLSILFFGVASMMDIKTMDRFEDPQKKPFHVIAED</sequence>
<evidence type="ECO:0000256" key="3">
    <source>
        <dbReference type="ARBA" id="ARBA00022692"/>
    </source>
</evidence>
<dbReference type="Proteomes" id="UP001431783">
    <property type="component" value="Unassembled WGS sequence"/>
</dbReference>
<dbReference type="InterPro" id="IPR008388">
    <property type="entry name" value="Ac45_acc_su"/>
</dbReference>
<accession>A0AAW1TQD1</accession>
<name>A0AAW1TQD1_9CUCU</name>
<evidence type="ECO:0000259" key="8">
    <source>
        <dbReference type="Pfam" id="PF20520"/>
    </source>
</evidence>
<evidence type="ECO:0000259" key="7">
    <source>
        <dbReference type="Pfam" id="PF05827"/>
    </source>
</evidence>
<keyword evidence="5 6" id="KW-0472">Membrane</keyword>
<feature type="domain" description="V-type proton ATPase subunit S1/VOA1 transmembrane" evidence="8">
    <location>
        <begin position="205"/>
        <end position="243"/>
    </location>
</feature>
<dbReference type="PANTHER" id="PTHR12471">
    <property type="entry name" value="VACUOLAR ATP SYNTHASE SUBUNIT S1"/>
    <property type="match status" value="1"/>
</dbReference>
<evidence type="ECO:0000313" key="9">
    <source>
        <dbReference type="EMBL" id="KAK9869339.1"/>
    </source>
</evidence>
<comment type="subcellular location">
    <subcellularLocation>
        <location evidence="1">Membrane</location>
        <topology evidence="1">Single-pass membrane protein</topology>
    </subcellularLocation>
</comment>
<organism evidence="9 10">
    <name type="scientific">Henosepilachna vigintioctopunctata</name>
    <dbReference type="NCBI Taxonomy" id="420089"/>
    <lineage>
        <taxon>Eukaryota</taxon>
        <taxon>Metazoa</taxon>
        <taxon>Ecdysozoa</taxon>
        <taxon>Arthropoda</taxon>
        <taxon>Hexapoda</taxon>
        <taxon>Insecta</taxon>
        <taxon>Pterygota</taxon>
        <taxon>Neoptera</taxon>
        <taxon>Endopterygota</taxon>
        <taxon>Coleoptera</taxon>
        <taxon>Polyphaga</taxon>
        <taxon>Cucujiformia</taxon>
        <taxon>Coccinelloidea</taxon>
        <taxon>Coccinellidae</taxon>
        <taxon>Epilachninae</taxon>
        <taxon>Epilachnini</taxon>
        <taxon>Henosepilachna</taxon>
    </lineage>
</organism>
<evidence type="ECO:0000313" key="10">
    <source>
        <dbReference type="Proteomes" id="UP001431783"/>
    </source>
</evidence>
<dbReference type="InterPro" id="IPR046756">
    <property type="entry name" value="VAS1/VOA1_TM"/>
</dbReference>
<dbReference type="Gene3D" id="2.40.160.110">
    <property type="match status" value="1"/>
</dbReference>
<dbReference type="GO" id="GO:0030641">
    <property type="term" value="P:regulation of cellular pH"/>
    <property type="evidence" value="ECO:0007669"/>
    <property type="project" value="TreeGrafter"/>
</dbReference>
<evidence type="ECO:0000256" key="4">
    <source>
        <dbReference type="ARBA" id="ARBA00022989"/>
    </source>
</evidence>
<dbReference type="PANTHER" id="PTHR12471:SF7">
    <property type="entry name" value="V-TYPE PROTON ATPASE SUBUNIT S1"/>
    <property type="match status" value="1"/>
</dbReference>
<dbReference type="GO" id="GO:0033176">
    <property type="term" value="C:proton-transporting V-type ATPase complex"/>
    <property type="evidence" value="ECO:0007669"/>
    <property type="project" value="TreeGrafter"/>
</dbReference>
<dbReference type="Pfam" id="PF20520">
    <property type="entry name" value="Ac45-VOA1_TM"/>
    <property type="match status" value="1"/>
</dbReference>
<evidence type="ECO:0000256" key="1">
    <source>
        <dbReference type="ARBA" id="ARBA00004167"/>
    </source>
</evidence>
<dbReference type="Pfam" id="PF05827">
    <property type="entry name" value="VAS1_LD"/>
    <property type="match status" value="1"/>
</dbReference>
<evidence type="ECO:0008006" key="11">
    <source>
        <dbReference type="Google" id="ProtNLM"/>
    </source>
</evidence>
<feature type="transmembrane region" description="Helical" evidence="6">
    <location>
        <begin position="209"/>
        <end position="230"/>
    </location>
</feature>
<comment type="caution">
    <text evidence="9">The sequence shown here is derived from an EMBL/GenBank/DDBJ whole genome shotgun (WGS) entry which is preliminary data.</text>
</comment>
<gene>
    <name evidence="9" type="ORF">WA026_003094</name>
</gene>
<dbReference type="EMBL" id="JARQZJ010000001">
    <property type="protein sequence ID" value="KAK9869339.1"/>
    <property type="molecule type" value="Genomic_DNA"/>
</dbReference>
<keyword evidence="4 6" id="KW-1133">Transmembrane helix</keyword>
<evidence type="ECO:0000256" key="5">
    <source>
        <dbReference type="ARBA" id="ARBA00023136"/>
    </source>
</evidence>
<dbReference type="AlphaFoldDB" id="A0AAW1TQD1"/>
<proteinExistence type="inferred from homology"/>
<keyword evidence="3 6" id="KW-0812">Transmembrane</keyword>